<protein>
    <submittedName>
        <fullName evidence="3">VanZ family protein</fullName>
    </submittedName>
</protein>
<dbReference type="Proteomes" id="UP001444625">
    <property type="component" value="Unassembled WGS sequence"/>
</dbReference>
<dbReference type="NCBIfam" id="NF037970">
    <property type="entry name" value="vanZ_1"/>
    <property type="match status" value="1"/>
</dbReference>
<dbReference type="InterPro" id="IPR006976">
    <property type="entry name" value="VanZ-like"/>
</dbReference>
<dbReference type="Pfam" id="PF04892">
    <property type="entry name" value="VanZ"/>
    <property type="match status" value="1"/>
</dbReference>
<sequence length="161" mass="18539">MNKYMYWLLPISWMGIIFFFSSQPYENQDIKPLLSNVSDLAFLEPYVRSIHFTYHHTVISTEALGINGFVEFFIRKGAHFAAFFILMLLITIAIRNTTSWKMRMRWMVSFLITAAYAISDELHQGLTPNRTPYFGDVLIDVLGALIACLVFIIRARGSKAT</sequence>
<feature type="domain" description="VanZ-like" evidence="2">
    <location>
        <begin position="7"/>
        <end position="153"/>
    </location>
</feature>
<feature type="transmembrane region" description="Helical" evidence="1">
    <location>
        <begin position="77"/>
        <end position="94"/>
    </location>
</feature>
<evidence type="ECO:0000259" key="2">
    <source>
        <dbReference type="Pfam" id="PF04892"/>
    </source>
</evidence>
<evidence type="ECO:0000313" key="3">
    <source>
        <dbReference type="EMBL" id="MEN2768722.1"/>
    </source>
</evidence>
<evidence type="ECO:0000313" key="4">
    <source>
        <dbReference type="Proteomes" id="UP001444625"/>
    </source>
</evidence>
<feature type="transmembrane region" description="Helical" evidence="1">
    <location>
        <begin position="7"/>
        <end position="25"/>
    </location>
</feature>
<keyword evidence="1" id="KW-0812">Transmembrane</keyword>
<feature type="transmembrane region" description="Helical" evidence="1">
    <location>
        <begin position="132"/>
        <end position="153"/>
    </location>
</feature>
<dbReference type="EMBL" id="JBDIML010000006">
    <property type="protein sequence ID" value="MEN2768722.1"/>
    <property type="molecule type" value="Genomic_DNA"/>
</dbReference>
<keyword evidence="1" id="KW-1133">Transmembrane helix</keyword>
<dbReference type="InterPro" id="IPR016747">
    <property type="entry name" value="Phosphotransbutyrylase"/>
</dbReference>
<accession>A0ABU9XKC1</accession>
<comment type="caution">
    <text evidence="3">The sequence shown here is derived from an EMBL/GenBank/DDBJ whole genome shotgun (WGS) entry which is preliminary data.</text>
</comment>
<gene>
    <name evidence="3" type="ORF">ABC228_16175</name>
</gene>
<dbReference type="PIRSF" id="PIRSF019083">
    <property type="entry name" value="UCP019083_VanZ"/>
    <property type="match status" value="1"/>
</dbReference>
<keyword evidence="4" id="KW-1185">Reference proteome</keyword>
<name>A0ABU9XKC1_9BACI</name>
<evidence type="ECO:0000256" key="1">
    <source>
        <dbReference type="SAM" id="Phobius"/>
    </source>
</evidence>
<keyword evidence="1" id="KW-0472">Membrane</keyword>
<feature type="transmembrane region" description="Helical" evidence="1">
    <location>
        <begin position="106"/>
        <end position="126"/>
    </location>
</feature>
<proteinExistence type="predicted"/>
<dbReference type="RefSeq" id="WP_345826216.1">
    <property type="nucleotide sequence ID" value="NZ_JBDIML010000006.1"/>
</dbReference>
<organism evidence="3 4">
    <name type="scientific">Ornithinibacillus xuwenensis</name>
    <dbReference type="NCBI Taxonomy" id="3144668"/>
    <lineage>
        <taxon>Bacteria</taxon>
        <taxon>Bacillati</taxon>
        <taxon>Bacillota</taxon>
        <taxon>Bacilli</taxon>
        <taxon>Bacillales</taxon>
        <taxon>Bacillaceae</taxon>
        <taxon>Ornithinibacillus</taxon>
    </lineage>
</organism>
<reference evidence="3 4" key="1">
    <citation type="submission" date="2024-05" db="EMBL/GenBank/DDBJ databases">
        <authorList>
            <person name="Haq I."/>
            <person name="Ullah Z."/>
            <person name="Ahmad R."/>
            <person name="Li M."/>
            <person name="Tong Y."/>
        </authorList>
    </citation>
    <scope>NUCLEOTIDE SEQUENCE [LARGE SCALE GENOMIC DNA]</scope>
    <source>
        <strain evidence="3 4">16A2E</strain>
    </source>
</reference>